<feature type="signal peptide" evidence="6">
    <location>
        <begin position="1"/>
        <end position="27"/>
    </location>
</feature>
<evidence type="ECO:0000256" key="5">
    <source>
        <dbReference type="ARBA" id="ARBA00023170"/>
    </source>
</evidence>
<feature type="domain" description="Eph LBD" evidence="7">
    <location>
        <begin position="28"/>
        <end position="211"/>
    </location>
</feature>
<dbReference type="CDD" id="cd10319">
    <property type="entry name" value="EphR_LBD"/>
    <property type="match status" value="1"/>
</dbReference>
<keyword evidence="3" id="KW-0067">ATP-binding</keyword>
<reference evidence="9" key="1">
    <citation type="submission" date="2025-08" db="UniProtKB">
        <authorList>
            <consortium name="RefSeq"/>
        </authorList>
    </citation>
    <scope>IDENTIFICATION</scope>
    <source>
        <tissue evidence="9">Muscle</tissue>
    </source>
</reference>
<evidence type="ECO:0000259" key="7">
    <source>
        <dbReference type="PROSITE" id="PS51550"/>
    </source>
</evidence>
<dbReference type="Pfam" id="PF01404">
    <property type="entry name" value="Ephrin_lbd"/>
    <property type="match status" value="1"/>
</dbReference>
<keyword evidence="2" id="KW-0547">Nucleotide-binding</keyword>
<evidence type="ECO:0000313" key="9">
    <source>
        <dbReference type="RefSeq" id="XP_013786838.2"/>
    </source>
</evidence>
<dbReference type="Gene3D" id="2.60.40.1770">
    <property type="entry name" value="ephrin a2 ectodomain"/>
    <property type="match status" value="1"/>
</dbReference>
<protein>
    <submittedName>
        <fullName evidence="9">Ephrin type-B receptor 2-like</fullName>
    </submittedName>
</protein>
<keyword evidence="5" id="KW-0675">Receptor</keyword>
<evidence type="ECO:0000313" key="8">
    <source>
        <dbReference type="Proteomes" id="UP000694941"/>
    </source>
</evidence>
<dbReference type="Pfam" id="PF25599">
    <property type="entry name" value="Ephrin_CRD"/>
    <property type="match status" value="1"/>
</dbReference>
<evidence type="ECO:0000256" key="3">
    <source>
        <dbReference type="ARBA" id="ARBA00022840"/>
    </source>
</evidence>
<dbReference type="PROSITE" id="PS51550">
    <property type="entry name" value="EPH_LBD"/>
    <property type="match status" value="1"/>
</dbReference>
<feature type="chain" id="PRO_5045270904" evidence="6">
    <location>
        <begin position="28"/>
        <end position="305"/>
    </location>
</feature>
<comment type="subcellular location">
    <subcellularLocation>
        <location evidence="1">Membrane</location>
        <topology evidence="1">Single-pass membrane protein</topology>
    </subcellularLocation>
</comment>
<dbReference type="PANTHER" id="PTHR46877:SF14">
    <property type="entry name" value="RECEPTOR PROTEIN-TYROSINE KINASE"/>
    <property type="match status" value="1"/>
</dbReference>
<dbReference type="SUPFAM" id="SSF49785">
    <property type="entry name" value="Galactose-binding domain-like"/>
    <property type="match status" value="1"/>
</dbReference>
<dbReference type="InterPro" id="IPR008979">
    <property type="entry name" value="Galactose-bd-like_sf"/>
</dbReference>
<proteinExistence type="predicted"/>
<sequence>MAPTGRERWKLFALLTVSWLRFQLTASSQVVLLDTTTESSLDWTRYPYGPQAITPGWVEESFTNFEQGINWRSFVVCDVAYSNVNNWLWTPFIERRDASRIYIEIKFSMRDCSLFPGMALSCKETFSLLYYEFDAATKEPPPWEPESYKLVDRIAADEGRFTSTNEVIINTEIRSIPITKKGVYFAFRDQGACLSLIAIKVYYMICPNITLNLASFLDSPTGREITEIIKVDGQCVANAEMVDSPKLLCKGDGKWTLPSGGCKCKAGYESMDQSCQGNVVCNVGLQQIYGSTSVQVRGNAKRGNK</sequence>
<keyword evidence="6" id="KW-0732">Signal</keyword>
<keyword evidence="8" id="KW-1185">Reference proteome</keyword>
<dbReference type="PANTHER" id="PTHR46877">
    <property type="entry name" value="EPH RECEPTOR A5"/>
    <property type="match status" value="1"/>
</dbReference>
<dbReference type="GeneID" id="106470813"/>
<dbReference type="Gene3D" id="2.60.120.260">
    <property type="entry name" value="Galactose-binding domain-like"/>
    <property type="match status" value="1"/>
</dbReference>
<evidence type="ECO:0000256" key="2">
    <source>
        <dbReference type="ARBA" id="ARBA00022741"/>
    </source>
</evidence>
<gene>
    <name evidence="9" type="primary">LOC106470813</name>
</gene>
<keyword evidence="4" id="KW-0472">Membrane</keyword>
<organism evidence="8 9">
    <name type="scientific">Limulus polyphemus</name>
    <name type="common">Atlantic horseshoe crab</name>
    <dbReference type="NCBI Taxonomy" id="6850"/>
    <lineage>
        <taxon>Eukaryota</taxon>
        <taxon>Metazoa</taxon>
        <taxon>Ecdysozoa</taxon>
        <taxon>Arthropoda</taxon>
        <taxon>Chelicerata</taxon>
        <taxon>Merostomata</taxon>
        <taxon>Xiphosura</taxon>
        <taxon>Limulidae</taxon>
        <taxon>Limulus</taxon>
    </lineage>
</organism>
<dbReference type="RefSeq" id="XP_013786838.2">
    <property type="nucleotide sequence ID" value="XM_013931384.2"/>
</dbReference>
<dbReference type="Proteomes" id="UP000694941">
    <property type="component" value="Unplaced"/>
</dbReference>
<evidence type="ECO:0000256" key="6">
    <source>
        <dbReference type="SAM" id="SignalP"/>
    </source>
</evidence>
<name>A0ABM1BQR3_LIMPO</name>
<dbReference type="SMART" id="SM00615">
    <property type="entry name" value="EPH_lbd"/>
    <property type="match status" value="1"/>
</dbReference>
<dbReference type="InterPro" id="IPR001090">
    <property type="entry name" value="Ephrin_rcpt_lig-bd_dom"/>
</dbReference>
<accession>A0ABM1BQR3</accession>
<feature type="non-terminal residue" evidence="9">
    <location>
        <position position="305"/>
    </location>
</feature>
<evidence type="ECO:0000256" key="4">
    <source>
        <dbReference type="ARBA" id="ARBA00023136"/>
    </source>
</evidence>
<evidence type="ECO:0000256" key="1">
    <source>
        <dbReference type="ARBA" id="ARBA00004167"/>
    </source>
</evidence>
<dbReference type="InterPro" id="IPR050449">
    <property type="entry name" value="Ephrin_rcpt_TKs"/>
</dbReference>